<feature type="domain" description="HTH cro/C1-type" evidence="1">
    <location>
        <begin position="6"/>
        <end position="29"/>
    </location>
</feature>
<dbReference type="PROSITE" id="PS50943">
    <property type="entry name" value="HTH_CROC1"/>
    <property type="match status" value="1"/>
</dbReference>
<dbReference type="AlphaFoldDB" id="A0A8T9MWA9"/>
<organism evidence="2 3">
    <name type="scientific">Conchiformibius kuhniae</name>
    <dbReference type="NCBI Taxonomy" id="211502"/>
    <lineage>
        <taxon>Bacteria</taxon>
        <taxon>Pseudomonadati</taxon>
        <taxon>Pseudomonadota</taxon>
        <taxon>Betaproteobacteria</taxon>
        <taxon>Neisseriales</taxon>
        <taxon>Neisseriaceae</taxon>
        <taxon>Conchiformibius</taxon>
    </lineage>
</organism>
<evidence type="ECO:0000313" key="2">
    <source>
        <dbReference type="EMBL" id="UOP05451.2"/>
    </source>
</evidence>
<proteinExistence type="predicted"/>
<name>A0A8T9MWA9_9NEIS</name>
<sequence length="122" mass="13679">MKIKCGKRRLDIPRLQQIAAVFGMDAADLMTVDTGAVLLARNNRLKDVKQSVVCLMNKDSPSHHTYYNGAEALLHEIETLKLQLAHQGEIMRQQQQQCEALTAAQQREIDLLRGLLASLQAQ</sequence>
<dbReference type="RefSeq" id="WP_211224372.1">
    <property type="nucleotide sequence ID" value="NZ_CP091521.1"/>
</dbReference>
<dbReference type="KEGG" id="ckh:LVJ77_04650"/>
<reference evidence="2" key="2">
    <citation type="submission" date="2024-09" db="EMBL/GenBank/DDBJ databases">
        <authorList>
            <person name="Veyrier F.J."/>
        </authorList>
    </citation>
    <scope>NUCLEOTIDE SEQUENCE</scope>
    <source>
        <strain evidence="2">17694</strain>
    </source>
</reference>
<evidence type="ECO:0000259" key="1">
    <source>
        <dbReference type="PROSITE" id="PS50943"/>
    </source>
</evidence>
<gene>
    <name evidence="2" type="ORF">LVJ77_04650</name>
</gene>
<dbReference type="InterPro" id="IPR001387">
    <property type="entry name" value="Cro/C1-type_HTH"/>
</dbReference>
<protein>
    <recommendedName>
        <fullName evidence="1">HTH cro/C1-type domain-containing protein</fullName>
    </recommendedName>
</protein>
<evidence type="ECO:0000313" key="3">
    <source>
        <dbReference type="Proteomes" id="UP000831534"/>
    </source>
</evidence>
<accession>A0A8T9MWA9</accession>
<keyword evidence="3" id="KW-1185">Reference proteome</keyword>
<dbReference type="Proteomes" id="UP000831534">
    <property type="component" value="Chromosome"/>
</dbReference>
<dbReference type="EMBL" id="CP091521">
    <property type="protein sequence ID" value="UOP05451.2"/>
    <property type="molecule type" value="Genomic_DNA"/>
</dbReference>
<reference evidence="2" key="1">
    <citation type="journal article" date="2022" name="Res Sq">
        <title>Evolution of multicellular longitudinally dividing oral cavity symbionts (Neisseriaceae).</title>
        <authorList>
            <person name="Nyongesa S."/>
            <person name="Weber P."/>
            <person name="Bernet E."/>
            <person name="Pullido F."/>
            <person name="Nieckarz M."/>
            <person name="Delaby M."/>
            <person name="Nieves C."/>
            <person name="Viehboeck T."/>
            <person name="Krause N."/>
            <person name="Rivera-Millot A."/>
            <person name="Nakamura A."/>
            <person name="Vischer N."/>
            <person name="VanNieuwenhze M."/>
            <person name="Brun Y."/>
            <person name="Cava F."/>
            <person name="Bulgheresi S."/>
            <person name="Veyrier F."/>
        </authorList>
    </citation>
    <scope>NUCLEOTIDE SEQUENCE</scope>
    <source>
        <strain evidence="2">17694</strain>
    </source>
</reference>